<dbReference type="InterPro" id="IPR014284">
    <property type="entry name" value="RNA_pol_sigma-70_dom"/>
</dbReference>
<evidence type="ECO:0000256" key="5">
    <source>
        <dbReference type="ARBA" id="ARBA00023163"/>
    </source>
</evidence>
<dbReference type="Proteomes" id="UP000315995">
    <property type="component" value="Chromosome"/>
</dbReference>
<evidence type="ECO:0000259" key="7">
    <source>
        <dbReference type="Pfam" id="PF04542"/>
    </source>
</evidence>
<feature type="region of interest" description="Disordered" evidence="6">
    <location>
        <begin position="113"/>
        <end position="140"/>
    </location>
</feature>
<keyword evidence="2" id="KW-0805">Transcription regulation</keyword>
<dbReference type="GO" id="GO:0003677">
    <property type="term" value="F:DNA binding"/>
    <property type="evidence" value="ECO:0007669"/>
    <property type="project" value="UniProtKB-KW"/>
</dbReference>
<evidence type="ECO:0000256" key="1">
    <source>
        <dbReference type="ARBA" id="ARBA00010641"/>
    </source>
</evidence>
<sequence length="230" mass="26189">MLLAIAKNLLGKGKSDEEKPLDEMSDEDLMLSYADGNVGAFEVIVSRHEKPLFHFILRSCGNRDRAEEILQEVFLRVIKYSDNYKPTAKFTTWVYTIARNLCIDKARKRSRATEISLDQPRGSDPDGQSLGERLADGGASAAPVEYDRSAFREKLMAALDELPDEQREVFMLREFSGLKYREIAEAVGVKVPTVKSRMRYALQALRGHLADYIDHSFDREERQEIAVPEE</sequence>
<keyword evidence="10" id="KW-1185">Reference proteome</keyword>
<reference evidence="9 10" key="1">
    <citation type="submission" date="2019-06" db="EMBL/GenBank/DDBJ databases">
        <title>Persicimonas caeni gen. nov., sp. nov., a predatory bacterium isolated from solar saltern.</title>
        <authorList>
            <person name="Wang S."/>
        </authorList>
    </citation>
    <scope>NUCLEOTIDE SEQUENCE [LARGE SCALE GENOMIC DNA]</scope>
    <source>
        <strain evidence="9 10">YN101</strain>
    </source>
</reference>
<keyword evidence="3" id="KW-0731">Sigma factor</keyword>
<protein>
    <submittedName>
        <fullName evidence="9">RNA polymerase sigma factor</fullName>
    </submittedName>
</protein>
<comment type="similarity">
    <text evidence="1">Belongs to the sigma-70 factor family. ECF subfamily.</text>
</comment>
<feature type="domain" description="RNA polymerase sigma factor 70 region 4 type 2" evidence="8">
    <location>
        <begin position="152"/>
        <end position="205"/>
    </location>
</feature>
<evidence type="ECO:0000256" key="6">
    <source>
        <dbReference type="SAM" id="MobiDB-lite"/>
    </source>
</evidence>
<dbReference type="OrthoDB" id="9784272at2"/>
<name>A0A4Y6PW21_PERCE</name>
<evidence type="ECO:0000256" key="2">
    <source>
        <dbReference type="ARBA" id="ARBA00023015"/>
    </source>
</evidence>
<dbReference type="InterPro" id="IPR007627">
    <property type="entry name" value="RNA_pol_sigma70_r2"/>
</dbReference>
<dbReference type="Pfam" id="PF08281">
    <property type="entry name" value="Sigma70_r4_2"/>
    <property type="match status" value="1"/>
</dbReference>
<feature type="domain" description="RNA polymerase sigma-70 region 2" evidence="7">
    <location>
        <begin position="45"/>
        <end position="111"/>
    </location>
</feature>
<dbReference type="NCBIfam" id="NF009166">
    <property type="entry name" value="PRK12513.1"/>
    <property type="match status" value="1"/>
</dbReference>
<evidence type="ECO:0000313" key="9">
    <source>
        <dbReference type="EMBL" id="QDG52508.1"/>
    </source>
</evidence>
<dbReference type="InterPro" id="IPR013249">
    <property type="entry name" value="RNA_pol_sigma70_r4_t2"/>
</dbReference>
<dbReference type="SUPFAM" id="SSF88946">
    <property type="entry name" value="Sigma2 domain of RNA polymerase sigma factors"/>
    <property type="match status" value="1"/>
</dbReference>
<evidence type="ECO:0000256" key="3">
    <source>
        <dbReference type="ARBA" id="ARBA00023082"/>
    </source>
</evidence>
<dbReference type="InterPro" id="IPR013324">
    <property type="entry name" value="RNA_pol_sigma_r3/r4-like"/>
</dbReference>
<dbReference type="SUPFAM" id="SSF88659">
    <property type="entry name" value="Sigma3 and sigma4 domains of RNA polymerase sigma factors"/>
    <property type="match status" value="1"/>
</dbReference>
<gene>
    <name evidence="9" type="ORF">FIV42_17740</name>
</gene>
<dbReference type="AlphaFoldDB" id="A0A4Y6PW21"/>
<dbReference type="InterPro" id="IPR013325">
    <property type="entry name" value="RNA_pol_sigma_r2"/>
</dbReference>
<dbReference type="InterPro" id="IPR036388">
    <property type="entry name" value="WH-like_DNA-bd_sf"/>
</dbReference>
<keyword evidence="5" id="KW-0804">Transcription</keyword>
<evidence type="ECO:0000259" key="8">
    <source>
        <dbReference type="Pfam" id="PF08281"/>
    </source>
</evidence>
<accession>A0A5B8Y7F2</accession>
<dbReference type="GO" id="GO:0006352">
    <property type="term" value="P:DNA-templated transcription initiation"/>
    <property type="evidence" value="ECO:0007669"/>
    <property type="project" value="InterPro"/>
</dbReference>
<keyword evidence="4" id="KW-0238">DNA-binding</keyword>
<dbReference type="PANTHER" id="PTHR43133:SF8">
    <property type="entry name" value="RNA POLYMERASE SIGMA FACTOR HI_1459-RELATED"/>
    <property type="match status" value="1"/>
</dbReference>
<dbReference type="RefSeq" id="WP_141198978.1">
    <property type="nucleotide sequence ID" value="NZ_CP041186.1"/>
</dbReference>
<dbReference type="Pfam" id="PF04542">
    <property type="entry name" value="Sigma70_r2"/>
    <property type="match status" value="1"/>
</dbReference>
<dbReference type="InterPro" id="IPR039425">
    <property type="entry name" value="RNA_pol_sigma-70-like"/>
</dbReference>
<dbReference type="Gene3D" id="1.10.10.10">
    <property type="entry name" value="Winged helix-like DNA-binding domain superfamily/Winged helix DNA-binding domain"/>
    <property type="match status" value="1"/>
</dbReference>
<dbReference type="PANTHER" id="PTHR43133">
    <property type="entry name" value="RNA POLYMERASE ECF-TYPE SIGMA FACTO"/>
    <property type="match status" value="1"/>
</dbReference>
<proteinExistence type="inferred from homology"/>
<evidence type="ECO:0000256" key="4">
    <source>
        <dbReference type="ARBA" id="ARBA00023125"/>
    </source>
</evidence>
<dbReference type="GO" id="GO:0016987">
    <property type="term" value="F:sigma factor activity"/>
    <property type="evidence" value="ECO:0007669"/>
    <property type="project" value="UniProtKB-KW"/>
</dbReference>
<dbReference type="EMBL" id="CP041186">
    <property type="protein sequence ID" value="QDG52508.1"/>
    <property type="molecule type" value="Genomic_DNA"/>
</dbReference>
<accession>A0A4Y6PW21</accession>
<dbReference type="CDD" id="cd06171">
    <property type="entry name" value="Sigma70_r4"/>
    <property type="match status" value="1"/>
</dbReference>
<organism evidence="9 10">
    <name type="scientific">Persicimonas caeni</name>
    <dbReference type="NCBI Taxonomy" id="2292766"/>
    <lineage>
        <taxon>Bacteria</taxon>
        <taxon>Deltaproteobacteria</taxon>
        <taxon>Bradymonadales</taxon>
        <taxon>Bradymonadaceae</taxon>
        <taxon>Persicimonas</taxon>
    </lineage>
</organism>
<evidence type="ECO:0000313" key="10">
    <source>
        <dbReference type="Proteomes" id="UP000315995"/>
    </source>
</evidence>
<dbReference type="NCBIfam" id="TIGR02937">
    <property type="entry name" value="sigma70-ECF"/>
    <property type="match status" value="1"/>
</dbReference>
<dbReference type="Gene3D" id="1.10.1740.10">
    <property type="match status" value="1"/>
</dbReference>